<proteinExistence type="predicted"/>
<keyword evidence="2" id="KW-0732">Signal</keyword>
<dbReference type="Proteomes" id="UP000245910">
    <property type="component" value="Chromosome II"/>
</dbReference>
<feature type="transmembrane region" description="Helical" evidence="1">
    <location>
        <begin position="705"/>
        <end position="726"/>
    </location>
</feature>
<sequence length="727" mass="81536">MKLKGILHALLVLGASGVVLTDTTHDSSGLYDLELHDGNDATIQKNYKGWVNPEDLPPMPQCIAQQDQTGWLSAMTKCTRHRCTHWFIFCTHYQWLTELSCLRNEFSPSTIQRYISYCSRSVLAEAQLAEWIQHITGRNWLVHLGDTNGLQSLSPRSLTQGFKTVSVEEKAPTCLKKSTSQINEPFEHVMASCGFTSTTLHEGNADRPWEYSTARKSMTALGFDTAGYDLTNSHIPLGEYFDKECFCNYFSIDPKHEPCSDQLDLAKERLWLHAICGSSQLPVNWKKSLKVVGENYIPTYRWASSSDLPDLPQSIPELSEQCRTEACNTDPEGFCQVESAIDRTCVCGKLDYSLCQGPCQNFESRKKYVWWLVDLCDDFEDWHGLPNDWHELLAPRPRDMIPWRWILRPESDRDINCPSYAANLSSLAFVNIAIALAVYFGERFSRNVKAPESPPQSPAWVLRGLVLASVQAAGHWIAINTIQSTPGYESVPTLQLILLLCTMPRLGWLAIAPKEIHCSESKDLTAACSALYAEGFLQIPNLYSMTTVLNYGFRNGFYFGVLPYTELGYSAWMMYGGALLWLVAVALIVVIVIRILRPVFATHTLIYTVSEDLSKCDGNKCTSTNERDETGHLLINPEYSGLGERLRYGTIPEVAGPSQPPNSLREPHLSLYVVLTAGFPVIFLAQCLFWIGFVRVSGANYCPPLLGILTSVWTASSLIQVALKFII</sequence>
<reference evidence="4" key="1">
    <citation type="submission" date="2014-10" db="EMBL/GenBank/DDBJ databases">
        <authorList>
            <person name="King R."/>
        </authorList>
    </citation>
    <scope>NUCLEOTIDE SEQUENCE [LARGE SCALE GENOMIC DNA]</scope>
    <source>
        <strain evidence="4">A3/5</strain>
    </source>
</reference>
<accession>A0A2L2ST00</accession>
<dbReference type="OrthoDB" id="3525430at2759"/>
<protein>
    <submittedName>
        <fullName evidence="3">Uncharacterized protein</fullName>
    </submittedName>
</protein>
<feature type="signal peptide" evidence="2">
    <location>
        <begin position="1"/>
        <end position="21"/>
    </location>
</feature>
<feature type="chain" id="PRO_5014875892" evidence="2">
    <location>
        <begin position="22"/>
        <end position="727"/>
    </location>
</feature>
<organism evidence="3 4">
    <name type="scientific">Fusarium venenatum</name>
    <dbReference type="NCBI Taxonomy" id="56646"/>
    <lineage>
        <taxon>Eukaryota</taxon>
        <taxon>Fungi</taxon>
        <taxon>Dikarya</taxon>
        <taxon>Ascomycota</taxon>
        <taxon>Pezizomycotina</taxon>
        <taxon>Sordariomycetes</taxon>
        <taxon>Hypocreomycetidae</taxon>
        <taxon>Hypocreales</taxon>
        <taxon>Nectriaceae</taxon>
        <taxon>Fusarium</taxon>
    </lineage>
</organism>
<keyword evidence="1" id="KW-1133">Transmembrane helix</keyword>
<keyword evidence="1" id="KW-0812">Transmembrane</keyword>
<evidence type="ECO:0000256" key="1">
    <source>
        <dbReference type="SAM" id="Phobius"/>
    </source>
</evidence>
<keyword evidence="1" id="KW-0472">Membrane</keyword>
<feature type="transmembrane region" description="Helical" evidence="1">
    <location>
        <begin position="572"/>
        <end position="596"/>
    </location>
</feature>
<keyword evidence="4" id="KW-1185">Reference proteome</keyword>
<name>A0A2L2ST00_9HYPO</name>
<evidence type="ECO:0000313" key="4">
    <source>
        <dbReference type="Proteomes" id="UP000245910"/>
    </source>
</evidence>
<evidence type="ECO:0000313" key="3">
    <source>
        <dbReference type="EMBL" id="CEI60352.1"/>
    </source>
</evidence>
<dbReference type="EMBL" id="LN649230">
    <property type="protein sequence ID" value="CEI60352.1"/>
    <property type="molecule type" value="Genomic_DNA"/>
</dbReference>
<dbReference type="AlphaFoldDB" id="A0A2L2ST00"/>
<feature type="transmembrane region" description="Helical" evidence="1">
    <location>
        <begin position="669"/>
        <end position="693"/>
    </location>
</feature>
<evidence type="ECO:0000256" key="2">
    <source>
        <dbReference type="SAM" id="SignalP"/>
    </source>
</evidence>